<dbReference type="RefSeq" id="XP_053591029.1">
    <property type="nucleotide sequence ID" value="XM_053722384.1"/>
</dbReference>
<evidence type="ECO:0000313" key="2">
    <source>
        <dbReference type="Proteomes" id="UP000483820"/>
    </source>
</evidence>
<comment type="caution">
    <text evidence="1">The sequence shown here is derived from an EMBL/GenBank/DDBJ whole genome shotgun (WGS) entry which is preliminary data.</text>
</comment>
<proteinExistence type="predicted"/>
<gene>
    <name evidence="1" type="ORF">GCK72_000278</name>
</gene>
<evidence type="ECO:0000313" key="1">
    <source>
        <dbReference type="EMBL" id="KAF1768466.1"/>
    </source>
</evidence>
<accession>A0A6A5HP71</accession>
<dbReference type="KEGG" id="crq:GCK72_000278"/>
<dbReference type="EMBL" id="WUAV01000001">
    <property type="protein sequence ID" value="KAF1768466.1"/>
    <property type="molecule type" value="Genomic_DNA"/>
</dbReference>
<reference evidence="1 2" key="1">
    <citation type="submission" date="2019-12" db="EMBL/GenBank/DDBJ databases">
        <title>Chromosome-level assembly of the Caenorhabditis remanei genome.</title>
        <authorList>
            <person name="Teterina A.A."/>
            <person name="Willis J.H."/>
            <person name="Phillips P.C."/>
        </authorList>
    </citation>
    <scope>NUCLEOTIDE SEQUENCE [LARGE SCALE GENOMIC DNA]</scope>
    <source>
        <strain evidence="1 2">PX506</strain>
        <tissue evidence="1">Whole organism</tissue>
    </source>
</reference>
<sequence length="197" mass="22747">MESMECLRKSVQLKESCSECATSRISCSQNTVNQIYTGDAFQTEQYISSDPITTTSFSSITPEYLMVKFLKVTFEVLIHWNIQYTCFFEFQILQNPFQVLVPHRLLSLDMDLLTFIESFIKWSSGFWKVIWMETEYRLSKGDRANLGNQTLRALRALPPLPPRPSLSLLRPLRPTAPALSLFANTACNFRKFMSYQA</sequence>
<name>A0A6A5HP71_CAERE</name>
<dbReference type="Proteomes" id="UP000483820">
    <property type="component" value="Chromosome I"/>
</dbReference>
<dbReference type="GeneID" id="78773061"/>
<dbReference type="CTD" id="78773061"/>
<protein>
    <submittedName>
        <fullName evidence="1">Uncharacterized protein</fullName>
    </submittedName>
</protein>
<organism evidence="1 2">
    <name type="scientific">Caenorhabditis remanei</name>
    <name type="common">Caenorhabditis vulgaris</name>
    <dbReference type="NCBI Taxonomy" id="31234"/>
    <lineage>
        <taxon>Eukaryota</taxon>
        <taxon>Metazoa</taxon>
        <taxon>Ecdysozoa</taxon>
        <taxon>Nematoda</taxon>
        <taxon>Chromadorea</taxon>
        <taxon>Rhabditida</taxon>
        <taxon>Rhabditina</taxon>
        <taxon>Rhabditomorpha</taxon>
        <taxon>Rhabditoidea</taxon>
        <taxon>Rhabditidae</taxon>
        <taxon>Peloderinae</taxon>
        <taxon>Caenorhabditis</taxon>
    </lineage>
</organism>
<dbReference type="AlphaFoldDB" id="A0A6A5HP71"/>